<evidence type="ECO:0000313" key="2">
    <source>
        <dbReference type="EMBL" id="PIC18030.1"/>
    </source>
</evidence>
<name>A0A2G5SSL0_9PELO</name>
<organism evidence="2 3">
    <name type="scientific">Caenorhabditis nigoni</name>
    <dbReference type="NCBI Taxonomy" id="1611254"/>
    <lineage>
        <taxon>Eukaryota</taxon>
        <taxon>Metazoa</taxon>
        <taxon>Ecdysozoa</taxon>
        <taxon>Nematoda</taxon>
        <taxon>Chromadorea</taxon>
        <taxon>Rhabditida</taxon>
        <taxon>Rhabditina</taxon>
        <taxon>Rhabditomorpha</taxon>
        <taxon>Rhabditoidea</taxon>
        <taxon>Rhabditidae</taxon>
        <taxon>Peloderinae</taxon>
        <taxon>Caenorhabditis</taxon>
    </lineage>
</organism>
<comment type="caution">
    <text evidence="2">The sequence shown here is derived from an EMBL/GenBank/DDBJ whole genome shotgun (WGS) entry which is preliminary data.</text>
</comment>
<keyword evidence="1" id="KW-1133">Transmembrane helix</keyword>
<dbReference type="OrthoDB" id="10278150at2759"/>
<keyword evidence="1" id="KW-0472">Membrane</keyword>
<keyword evidence="1" id="KW-0812">Transmembrane</keyword>
<dbReference type="AlphaFoldDB" id="A0A2G5SSL0"/>
<accession>A0A2G5SSL0</accession>
<feature type="transmembrane region" description="Helical" evidence="1">
    <location>
        <begin position="34"/>
        <end position="52"/>
    </location>
</feature>
<evidence type="ECO:0000313" key="3">
    <source>
        <dbReference type="Proteomes" id="UP000230233"/>
    </source>
</evidence>
<reference evidence="3" key="1">
    <citation type="submission" date="2017-10" db="EMBL/GenBank/DDBJ databases">
        <title>Rapid genome shrinkage in a self-fertile nematode reveals novel sperm competition proteins.</title>
        <authorList>
            <person name="Yin D."/>
            <person name="Schwarz E.M."/>
            <person name="Thomas C.G."/>
            <person name="Felde R.L."/>
            <person name="Korf I.F."/>
            <person name="Cutter A.D."/>
            <person name="Schartner C.M."/>
            <person name="Ralston E.J."/>
            <person name="Meyer B.J."/>
            <person name="Haag E.S."/>
        </authorList>
    </citation>
    <scope>NUCLEOTIDE SEQUENCE [LARGE SCALE GENOMIC DNA]</scope>
    <source>
        <strain evidence="3">JU1422</strain>
    </source>
</reference>
<evidence type="ECO:0000256" key="1">
    <source>
        <dbReference type="SAM" id="Phobius"/>
    </source>
</evidence>
<sequence length="151" mass="17702">MCSSSSKNLEHPRHIRPVLKILVNTEPMAITIRLKIYQIVLIVLGIASLWHWNHVIVHSGRFNELQYGSWNENGSRYSQEVASRLSKEAVKAVCEYLTDPLFMSLAMIAALSWVLLNFFTVIMRFYWNVIQLDYEFNDNYFIPVEQELYDV</sequence>
<proteinExistence type="predicted"/>
<gene>
    <name evidence="2" type="primary">Cnig_chr_X.g24068</name>
    <name evidence="2" type="ORF">B9Z55_024068</name>
</gene>
<feature type="transmembrane region" description="Helical" evidence="1">
    <location>
        <begin position="105"/>
        <end position="127"/>
    </location>
</feature>
<keyword evidence="3" id="KW-1185">Reference proteome</keyword>
<protein>
    <submittedName>
        <fullName evidence="2">Uncharacterized protein</fullName>
    </submittedName>
</protein>
<dbReference type="Proteomes" id="UP000230233">
    <property type="component" value="Chromosome X"/>
</dbReference>
<dbReference type="EMBL" id="PDUG01000006">
    <property type="protein sequence ID" value="PIC18030.1"/>
    <property type="molecule type" value="Genomic_DNA"/>
</dbReference>